<evidence type="ECO:0000313" key="4">
    <source>
        <dbReference type="Proteomes" id="UP001610706"/>
    </source>
</evidence>
<evidence type="ECO:0000313" key="3">
    <source>
        <dbReference type="EMBL" id="MFH7564931.1"/>
    </source>
</evidence>
<feature type="chain" id="PRO_5046363010" evidence="1">
    <location>
        <begin position="23"/>
        <end position="109"/>
    </location>
</feature>
<proteinExistence type="predicted"/>
<sequence length="109" mass="12336">MKYLSLSATALALMLAAGSAHADDDCHDAVADWQPRENLRQMVEQHGWQVHRIKVDDGCYEVKGRDRHGNRIEAKYAPASLRIRSLEVEFSENSDLSAYDDLPTASRRH</sequence>
<organism evidence="3 4">
    <name type="scientific">Oceanimonas smirnovii</name>
    <dbReference type="NCBI Taxonomy" id="264574"/>
    <lineage>
        <taxon>Bacteria</taxon>
        <taxon>Pseudomonadati</taxon>
        <taxon>Pseudomonadota</taxon>
        <taxon>Gammaproteobacteria</taxon>
        <taxon>Aeromonadales</taxon>
        <taxon>Aeromonadaceae</taxon>
        <taxon>Oceanimonas</taxon>
    </lineage>
</organism>
<keyword evidence="4" id="KW-1185">Reference proteome</keyword>
<accession>A0ABW7P0L1</accession>
<reference evidence="3 4" key="1">
    <citation type="submission" date="2024-08" db="EMBL/GenBank/DDBJ databases">
        <title>Oceanimonas smirnovii Genome sequencing and assembly.</title>
        <authorList>
            <person name="Tang B."/>
        </authorList>
    </citation>
    <scope>NUCLEOTIDE SEQUENCE [LARGE SCALE GENOMIC DNA]</scope>
    <source>
        <strain evidence="3 4">OS2020-119</strain>
    </source>
</reference>
<evidence type="ECO:0000259" key="2">
    <source>
        <dbReference type="Pfam" id="PF13670"/>
    </source>
</evidence>
<dbReference type="RefSeq" id="WP_317075667.1">
    <property type="nucleotide sequence ID" value="NZ_CP166302.1"/>
</dbReference>
<dbReference type="EMBL" id="JBGFTR010000007">
    <property type="protein sequence ID" value="MFH7564931.1"/>
    <property type="molecule type" value="Genomic_DNA"/>
</dbReference>
<comment type="caution">
    <text evidence="3">The sequence shown here is derived from an EMBL/GenBank/DDBJ whole genome shotgun (WGS) entry which is preliminary data.</text>
</comment>
<dbReference type="Pfam" id="PF13670">
    <property type="entry name" value="PepSY_2"/>
    <property type="match status" value="1"/>
</dbReference>
<feature type="signal peptide" evidence="1">
    <location>
        <begin position="1"/>
        <end position="22"/>
    </location>
</feature>
<dbReference type="Proteomes" id="UP001610706">
    <property type="component" value="Unassembled WGS sequence"/>
</dbReference>
<name>A0ABW7P0L1_9GAMM</name>
<keyword evidence="1" id="KW-0732">Signal</keyword>
<gene>
    <name evidence="3" type="ORF">AB9R89_06270</name>
</gene>
<protein>
    <submittedName>
        <fullName evidence="3">PepSY domain-containing protein</fullName>
    </submittedName>
</protein>
<feature type="domain" description="PepSY" evidence="2">
    <location>
        <begin position="8"/>
        <end position="83"/>
    </location>
</feature>
<dbReference type="InterPro" id="IPR025711">
    <property type="entry name" value="PepSY"/>
</dbReference>
<evidence type="ECO:0000256" key="1">
    <source>
        <dbReference type="SAM" id="SignalP"/>
    </source>
</evidence>